<keyword evidence="4" id="KW-0812">Transmembrane</keyword>
<comment type="similarity">
    <text evidence="1 2">Belongs to the small heat shock protein (HSP20) family.</text>
</comment>
<evidence type="ECO:0000256" key="2">
    <source>
        <dbReference type="RuleBase" id="RU003616"/>
    </source>
</evidence>
<feature type="compositionally biased region" description="Basic and acidic residues" evidence="3">
    <location>
        <begin position="394"/>
        <end position="419"/>
    </location>
</feature>
<proteinExistence type="inferred from homology"/>
<name>A0ABD0YZG3_CARAN</name>
<sequence length="528" mass="58624">MAAMFRRPRPVGGRHPPPLAPSVSSFKPRAQWNNSGSSIFLYVNLPGFYMDQIEINKDEKTRTIQIQGQRPLSAQTKARFNESYRVPESCDMTQLNTSFSHGLLTIEFQVVVEGEKEKKEGQDQGKIVQRSNQKESGGPGPSNLGRKKPLDEEKQAGTSQDKAAPMLNEEKPKTYKSVVEGKRAVPTGSREKAEPKVKAGEVIPSVGRKERVKEEKLVERKEATQMGHQKIGQKLKEEEAKSTPTLGGSLKPKEHVKEKKVVERKEAAHLGQRKIGQKLKEEEAISTSTYAGSLKPKVLAKEEKVIEKKKDADISQNKTGQKAKEKETIDASLEPKVHAKVVERKGDVEIGQKLKKNEKLKLEQVEQENYTKPVYGDEGRRTEKKIAPTNQAESELKTKEGDERNELDVDDVLRSKQDQQNEMVGDLVSEGEIQEEVEQKKIEEAGLVNNTGDLEDNAEVVEPETGPLLVEEGEKKTGMDPPPIVGGKGMGEEESRTYDISLVNVGVAALVIMGFGAYVFVPLVNLFS</sequence>
<evidence type="ECO:0000313" key="6">
    <source>
        <dbReference type="EMBL" id="KAL1187858.1"/>
    </source>
</evidence>
<protein>
    <submittedName>
        <fullName evidence="6">Protein RESTRICTED TEV MOVEMENT 2</fullName>
    </submittedName>
</protein>
<evidence type="ECO:0000256" key="4">
    <source>
        <dbReference type="SAM" id="Phobius"/>
    </source>
</evidence>
<comment type="caution">
    <text evidence="6">The sequence shown here is derived from an EMBL/GenBank/DDBJ whole genome shotgun (WGS) entry which is preliminary data.</text>
</comment>
<feature type="compositionally biased region" description="Basic and acidic residues" evidence="3">
    <location>
        <begin position="168"/>
        <end position="199"/>
    </location>
</feature>
<evidence type="ECO:0000256" key="1">
    <source>
        <dbReference type="PROSITE-ProRule" id="PRU00285"/>
    </source>
</evidence>
<keyword evidence="4" id="KW-0472">Membrane</keyword>
<dbReference type="SUPFAM" id="SSF49764">
    <property type="entry name" value="HSP20-like chaperones"/>
    <property type="match status" value="1"/>
</dbReference>
<dbReference type="AlphaFoldDB" id="A0ABD0YZG3"/>
<feature type="region of interest" description="Disordered" evidence="3">
    <location>
        <begin position="307"/>
        <end position="331"/>
    </location>
</feature>
<feature type="region of interest" description="Disordered" evidence="3">
    <location>
        <begin position="364"/>
        <end position="427"/>
    </location>
</feature>
<gene>
    <name evidence="6" type="ORF">V5N11_015821</name>
</gene>
<feature type="compositionally biased region" description="Basic and acidic residues" evidence="3">
    <location>
        <begin position="207"/>
        <end position="223"/>
    </location>
</feature>
<feature type="domain" description="SHSP" evidence="5">
    <location>
        <begin position="21"/>
        <end position="126"/>
    </location>
</feature>
<dbReference type="PROSITE" id="PS01031">
    <property type="entry name" value="SHSP"/>
    <property type="match status" value="1"/>
</dbReference>
<accession>A0ABD0YZG3</accession>
<dbReference type="InterPro" id="IPR002068">
    <property type="entry name" value="A-crystallin/Hsp20_dom"/>
</dbReference>
<organism evidence="6 7">
    <name type="scientific">Cardamine amara subsp. amara</name>
    <dbReference type="NCBI Taxonomy" id="228776"/>
    <lineage>
        <taxon>Eukaryota</taxon>
        <taxon>Viridiplantae</taxon>
        <taxon>Streptophyta</taxon>
        <taxon>Embryophyta</taxon>
        <taxon>Tracheophyta</taxon>
        <taxon>Spermatophyta</taxon>
        <taxon>Magnoliopsida</taxon>
        <taxon>eudicotyledons</taxon>
        <taxon>Gunneridae</taxon>
        <taxon>Pentapetalae</taxon>
        <taxon>rosids</taxon>
        <taxon>malvids</taxon>
        <taxon>Brassicales</taxon>
        <taxon>Brassicaceae</taxon>
        <taxon>Cardamineae</taxon>
        <taxon>Cardamine</taxon>
    </lineage>
</organism>
<feature type="compositionally biased region" description="Acidic residues" evidence="3">
    <location>
        <begin position="453"/>
        <end position="462"/>
    </location>
</feature>
<evidence type="ECO:0000256" key="3">
    <source>
        <dbReference type="SAM" id="MobiDB-lite"/>
    </source>
</evidence>
<dbReference type="CDD" id="cd06464">
    <property type="entry name" value="ACD_sHsps-like"/>
    <property type="match status" value="1"/>
</dbReference>
<feature type="compositionally biased region" description="Basic and acidic residues" evidence="3">
    <location>
        <begin position="322"/>
        <end position="331"/>
    </location>
</feature>
<keyword evidence="4" id="KW-1133">Transmembrane helix</keyword>
<dbReference type="InterPro" id="IPR008978">
    <property type="entry name" value="HSP20-like_chaperone"/>
</dbReference>
<dbReference type="Gene3D" id="2.60.40.790">
    <property type="match status" value="1"/>
</dbReference>
<evidence type="ECO:0000313" key="7">
    <source>
        <dbReference type="Proteomes" id="UP001558713"/>
    </source>
</evidence>
<feature type="compositionally biased region" description="Basic and acidic residues" evidence="3">
    <location>
        <begin position="251"/>
        <end position="268"/>
    </location>
</feature>
<feature type="region of interest" description="Disordered" evidence="3">
    <location>
        <begin position="116"/>
        <end position="269"/>
    </location>
</feature>
<dbReference type="Proteomes" id="UP001558713">
    <property type="component" value="Unassembled WGS sequence"/>
</dbReference>
<evidence type="ECO:0000259" key="5">
    <source>
        <dbReference type="PROSITE" id="PS01031"/>
    </source>
</evidence>
<reference evidence="6 7" key="1">
    <citation type="submission" date="2024-04" db="EMBL/GenBank/DDBJ databases">
        <title>Genome assembly C_amara_ONT_v2.</title>
        <authorList>
            <person name="Yant L."/>
            <person name="Moore C."/>
            <person name="Slenker M."/>
        </authorList>
    </citation>
    <scope>NUCLEOTIDE SEQUENCE [LARGE SCALE GENOMIC DNA]</scope>
    <source>
        <tissue evidence="6">Leaf</tissue>
    </source>
</reference>
<feature type="compositionally biased region" description="Basic and acidic residues" evidence="3">
    <location>
        <begin position="375"/>
        <end position="386"/>
    </location>
</feature>
<feature type="region of interest" description="Disordered" evidence="3">
    <location>
        <begin position="1"/>
        <end position="25"/>
    </location>
</feature>
<dbReference type="Pfam" id="PF00011">
    <property type="entry name" value="HSP20"/>
    <property type="match status" value="1"/>
</dbReference>
<dbReference type="EMBL" id="JBANAX010000939">
    <property type="protein sequence ID" value="KAL1187858.1"/>
    <property type="molecule type" value="Genomic_DNA"/>
</dbReference>
<feature type="region of interest" description="Disordered" evidence="3">
    <location>
        <begin position="444"/>
        <end position="484"/>
    </location>
</feature>
<keyword evidence="7" id="KW-1185">Reference proteome</keyword>
<feature type="transmembrane region" description="Helical" evidence="4">
    <location>
        <begin position="500"/>
        <end position="521"/>
    </location>
</feature>